<dbReference type="OrthoDB" id="3905365at2759"/>
<sequence length="81" mass="8971">MILCLLEIIGFSSRITLQFARPDQFSSACKRVFPEFISASDWSSGSPDLNPLDIGFGPNWRGWHATEHTLTWKASISGPSS</sequence>
<organism evidence="1 2">
    <name type="scientific">Nezara viridula</name>
    <name type="common">Southern green stink bug</name>
    <name type="synonym">Cimex viridulus</name>
    <dbReference type="NCBI Taxonomy" id="85310"/>
    <lineage>
        <taxon>Eukaryota</taxon>
        <taxon>Metazoa</taxon>
        <taxon>Ecdysozoa</taxon>
        <taxon>Arthropoda</taxon>
        <taxon>Hexapoda</taxon>
        <taxon>Insecta</taxon>
        <taxon>Pterygota</taxon>
        <taxon>Neoptera</taxon>
        <taxon>Paraneoptera</taxon>
        <taxon>Hemiptera</taxon>
        <taxon>Heteroptera</taxon>
        <taxon>Panheteroptera</taxon>
        <taxon>Pentatomomorpha</taxon>
        <taxon>Pentatomoidea</taxon>
        <taxon>Pentatomidae</taxon>
        <taxon>Pentatominae</taxon>
        <taxon>Nezara</taxon>
    </lineage>
</organism>
<gene>
    <name evidence="1" type="ORF">NEZAVI_LOCUS12534</name>
</gene>
<dbReference type="EMBL" id="OV725081">
    <property type="protein sequence ID" value="CAH1404062.1"/>
    <property type="molecule type" value="Genomic_DNA"/>
</dbReference>
<protein>
    <submittedName>
        <fullName evidence="1">Uncharacterized protein</fullName>
    </submittedName>
</protein>
<evidence type="ECO:0000313" key="1">
    <source>
        <dbReference type="EMBL" id="CAH1404062.1"/>
    </source>
</evidence>
<keyword evidence="2" id="KW-1185">Reference proteome</keyword>
<reference evidence="1" key="1">
    <citation type="submission" date="2022-01" db="EMBL/GenBank/DDBJ databases">
        <authorList>
            <person name="King R."/>
        </authorList>
    </citation>
    <scope>NUCLEOTIDE SEQUENCE</scope>
</reference>
<dbReference type="AlphaFoldDB" id="A0A9P0HLS4"/>
<name>A0A9P0HLS4_NEZVI</name>
<accession>A0A9P0HLS4</accession>
<proteinExistence type="predicted"/>
<dbReference type="Proteomes" id="UP001152798">
    <property type="component" value="Chromosome 5"/>
</dbReference>
<evidence type="ECO:0000313" key="2">
    <source>
        <dbReference type="Proteomes" id="UP001152798"/>
    </source>
</evidence>